<dbReference type="GO" id="GO:0005634">
    <property type="term" value="C:nucleus"/>
    <property type="evidence" value="ECO:0007669"/>
    <property type="project" value="TreeGrafter"/>
</dbReference>
<dbReference type="InterPro" id="IPR056447">
    <property type="entry name" value="REV3_N"/>
</dbReference>
<dbReference type="InterPro" id="IPR030559">
    <property type="entry name" value="PolZ_Rev3"/>
</dbReference>
<feature type="domain" description="DNA polymerase zeta catalytic subunit N-terminal" evidence="2">
    <location>
        <begin position="22"/>
        <end position="71"/>
    </location>
</feature>
<feature type="region of interest" description="Disordered" evidence="1">
    <location>
        <begin position="271"/>
        <end position="324"/>
    </location>
</feature>
<evidence type="ECO:0000259" key="2">
    <source>
        <dbReference type="Pfam" id="PF24065"/>
    </source>
</evidence>
<feature type="compositionally biased region" description="Acidic residues" evidence="1">
    <location>
        <begin position="284"/>
        <end position="293"/>
    </location>
</feature>
<dbReference type="GO" id="GO:0000724">
    <property type="term" value="P:double-strand break repair via homologous recombination"/>
    <property type="evidence" value="ECO:0007669"/>
    <property type="project" value="TreeGrafter"/>
</dbReference>
<protein>
    <recommendedName>
        <fullName evidence="2">DNA polymerase zeta catalytic subunit N-terminal domain-containing protein</fullName>
    </recommendedName>
</protein>
<dbReference type="Proteomes" id="UP000026962">
    <property type="component" value="Chromosome 7"/>
</dbReference>
<keyword evidence="4" id="KW-1185">Reference proteome</keyword>
<evidence type="ECO:0000313" key="4">
    <source>
        <dbReference type="Proteomes" id="UP000026962"/>
    </source>
</evidence>
<organism evidence="3">
    <name type="scientific">Oryza punctata</name>
    <name type="common">Red rice</name>
    <dbReference type="NCBI Taxonomy" id="4537"/>
    <lineage>
        <taxon>Eukaryota</taxon>
        <taxon>Viridiplantae</taxon>
        <taxon>Streptophyta</taxon>
        <taxon>Embryophyta</taxon>
        <taxon>Tracheophyta</taxon>
        <taxon>Spermatophyta</taxon>
        <taxon>Magnoliopsida</taxon>
        <taxon>Liliopsida</taxon>
        <taxon>Poales</taxon>
        <taxon>Poaceae</taxon>
        <taxon>BOP clade</taxon>
        <taxon>Oryzoideae</taxon>
        <taxon>Oryzeae</taxon>
        <taxon>Oryzinae</taxon>
        <taxon>Oryza</taxon>
    </lineage>
</organism>
<dbReference type="PANTHER" id="PTHR45812:SF1">
    <property type="entry name" value="DNA POLYMERASE ZETA CATALYTIC SUBUNIT"/>
    <property type="match status" value="1"/>
</dbReference>
<reference evidence="3" key="1">
    <citation type="submission" date="2015-04" db="UniProtKB">
        <authorList>
            <consortium name="EnsemblPlants"/>
        </authorList>
    </citation>
    <scope>IDENTIFICATION</scope>
</reference>
<dbReference type="Gramene" id="OPUNC07G06740.6">
    <property type="protein sequence ID" value="OPUNC07G06740.6"/>
    <property type="gene ID" value="OPUNC07G06740"/>
</dbReference>
<dbReference type="Pfam" id="PF24065">
    <property type="entry name" value="REV3_N"/>
    <property type="match status" value="1"/>
</dbReference>
<name>A0A0E0LIF5_ORYPU</name>
<feature type="compositionally biased region" description="Low complexity" evidence="1">
    <location>
        <begin position="308"/>
        <end position="318"/>
    </location>
</feature>
<accession>A0A0E0LIF5</accession>
<dbReference type="PANTHER" id="PTHR45812">
    <property type="entry name" value="DNA POLYMERASE ZETA CATALYTIC SUBUNIT"/>
    <property type="match status" value="1"/>
</dbReference>
<reference evidence="3" key="2">
    <citation type="submission" date="2018-05" db="EMBL/GenBank/DDBJ databases">
        <title>OpunRS2 (Oryza punctata Reference Sequence Version 2).</title>
        <authorList>
            <person name="Zhang J."/>
            <person name="Kudrna D."/>
            <person name="Lee S."/>
            <person name="Talag J."/>
            <person name="Welchert J."/>
            <person name="Wing R.A."/>
        </authorList>
    </citation>
    <scope>NUCLEOTIDE SEQUENCE [LARGE SCALE GENOMIC DNA]</scope>
</reference>
<evidence type="ECO:0000313" key="3">
    <source>
        <dbReference type="EnsemblPlants" id="OPUNC07G06740.6"/>
    </source>
</evidence>
<dbReference type="GO" id="GO:0042276">
    <property type="term" value="P:error-prone translesion synthesis"/>
    <property type="evidence" value="ECO:0007669"/>
    <property type="project" value="TreeGrafter"/>
</dbReference>
<dbReference type="GO" id="GO:0003887">
    <property type="term" value="F:DNA-directed DNA polymerase activity"/>
    <property type="evidence" value="ECO:0007669"/>
    <property type="project" value="TreeGrafter"/>
</dbReference>
<feature type="compositionally biased region" description="Polar residues" evidence="1">
    <location>
        <begin position="365"/>
        <end position="379"/>
    </location>
</feature>
<sequence length="411" mass="46345">MAASSPERSPRRRGPTPRWSVLSVRIVSLDYYMALPLPGFYFSYSHFHGEVPVIRIYGSTPAGQKTCLHIHLLRISFSDDFKLSIECVLASVLSVSDAVKMSFHFFMCLAQRTFITSKKVSALEKALQIYINNDYTYFKFRPPLPDDFHPKSSPHSKVDCSTESGHKELEYFRLLEEAKPVDMGRPLWDAVLRSFLHESSEQISVERNNQCPVSSSAAQRTTSQLFEEHEKRVDAEALVLLSWLASSQAAEEPTTDDELISYRSSVRLDESSSLSNNIPRLDGSSDENQEVPQEDGKYKINRKRAGLPSYSSPQSSPKASKRGGNELLWGSLPLSIRNRSYINVDGHVKTSPGGAMPTEKEPSASFMSRTGKNSHATTDNTDRESFCRTGEHDPLCDSVRDLMRRRISFRF</sequence>
<feature type="region of interest" description="Disordered" evidence="1">
    <location>
        <begin position="348"/>
        <end position="385"/>
    </location>
</feature>
<dbReference type="EnsemblPlants" id="OPUNC07G06740.6">
    <property type="protein sequence ID" value="OPUNC07G06740.6"/>
    <property type="gene ID" value="OPUNC07G06740"/>
</dbReference>
<evidence type="ECO:0000256" key="1">
    <source>
        <dbReference type="SAM" id="MobiDB-lite"/>
    </source>
</evidence>
<proteinExistence type="predicted"/>
<dbReference type="AlphaFoldDB" id="A0A0E0LIF5"/>
<dbReference type="GO" id="GO:0016035">
    <property type="term" value="C:zeta DNA polymerase complex"/>
    <property type="evidence" value="ECO:0007669"/>
    <property type="project" value="InterPro"/>
</dbReference>